<gene>
    <name evidence="2" type="ORF">SAMN04490188_2646</name>
</gene>
<dbReference type="InterPro" id="IPR003593">
    <property type="entry name" value="AAA+_ATPase"/>
</dbReference>
<dbReference type="PANTHER" id="PTHR43581">
    <property type="entry name" value="ATP/GTP PHOSPHATASE"/>
    <property type="match status" value="1"/>
</dbReference>
<protein>
    <submittedName>
        <fullName evidence="2">AAA domain-containing protein, putative AbiEii toxin, Type IV TA system</fullName>
    </submittedName>
</protein>
<accession>A0ABY0YYT5</accession>
<comment type="caution">
    <text evidence="2">The sequence shown here is derived from an EMBL/GenBank/DDBJ whole genome shotgun (WGS) entry which is preliminary data.</text>
</comment>
<dbReference type="InterPro" id="IPR051396">
    <property type="entry name" value="Bact_Antivir_Def_Nuclease"/>
</dbReference>
<proteinExistence type="predicted"/>
<dbReference type="EMBL" id="FNTT01000002">
    <property type="protein sequence ID" value="SEE11221.1"/>
    <property type="molecule type" value="Genomic_DNA"/>
</dbReference>
<dbReference type="SUPFAM" id="SSF52540">
    <property type="entry name" value="P-loop containing nucleoside triphosphate hydrolases"/>
    <property type="match status" value="1"/>
</dbReference>
<dbReference type="PANTHER" id="PTHR43581:SF2">
    <property type="entry name" value="EXCINUCLEASE ATPASE SUBUNIT"/>
    <property type="match status" value="1"/>
</dbReference>
<dbReference type="RefSeq" id="WP_053184827.1">
    <property type="nucleotide sequence ID" value="NZ_FNTT01000002.1"/>
</dbReference>
<dbReference type="InterPro" id="IPR003959">
    <property type="entry name" value="ATPase_AAA_core"/>
</dbReference>
<evidence type="ECO:0000313" key="2">
    <source>
        <dbReference type="EMBL" id="SEE11221.1"/>
    </source>
</evidence>
<evidence type="ECO:0000259" key="1">
    <source>
        <dbReference type="SMART" id="SM00382"/>
    </source>
</evidence>
<keyword evidence="3" id="KW-1185">Reference proteome</keyword>
<reference evidence="2 3" key="1">
    <citation type="submission" date="2016-10" db="EMBL/GenBank/DDBJ databases">
        <authorList>
            <person name="Varghese N."/>
            <person name="Submissions S."/>
        </authorList>
    </citation>
    <scope>NUCLEOTIDE SEQUENCE [LARGE SCALE GENOMIC DNA]</scope>
    <source>
        <strain evidence="2 3">BS3780</strain>
    </source>
</reference>
<dbReference type="Gene3D" id="3.40.50.300">
    <property type="entry name" value="P-loop containing nucleotide triphosphate hydrolases"/>
    <property type="match status" value="2"/>
</dbReference>
<dbReference type="Pfam" id="PF13304">
    <property type="entry name" value="AAA_21"/>
    <property type="match status" value="1"/>
</dbReference>
<dbReference type="SMART" id="SM00382">
    <property type="entry name" value="AAA"/>
    <property type="match status" value="1"/>
</dbReference>
<dbReference type="Proteomes" id="UP000183915">
    <property type="component" value="Unassembled WGS sequence"/>
</dbReference>
<feature type="domain" description="AAA+ ATPase" evidence="1">
    <location>
        <begin position="22"/>
        <end position="328"/>
    </location>
</feature>
<name>A0ABY0YYT5_9PSED</name>
<evidence type="ECO:0000313" key="3">
    <source>
        <dbReference type="Proteomes" id="UP000183915"/>
    </source>
</evidence>
<dbReference type="InterPro" id="IPR027417">
    <property type="entry name" value="P-loop_NTPase"/>
</dbReference>
<organism evidence="2 3">
    <name type="scientific">Pseudomonas kilonensis</name>
    <dbReference type="NCBI Taxonomy" id="132476"/>
    <lineage>
        <taxon>Bacteria</taxon>
        <taxon>Pseudomonadati</taxon>
        <taxon>Pseudomonadota</taxon>
        <taxon>Gammaproteobacteria</taxon>
        <taxon>Pseudomonadales</taxon>
        <taxon>Pseudomonadaceae</taxon>
        <taxon>Pseudomonas</taxon>
    </lineage>
</organism>
<sequence length="414" mass="46345">MDFARLVLTDWQQFAEVDISFHPRATIITGANGCGKTTILSLLAKQLGWSQISLATPKTDLITKGLKYFSLFRNFGKGANTDREIGRITYTNNSVARLLVPEAGGPQYNIEIHDQQPARFFYIPSHRQTFSYRRVHQIGTFRKEREAAFQEIQSNQLQRHAGGAPDPSSYVMKTTLLGWMVNGYGVRSATKIIMPSDPQQIKNFEGFRDVLRLILPQTLGFEDLEVRDYEIVFCCNGGADEFLLETASGGISALIDIAWQIYMFDTDKKEPFAVVIDEVENHLHPSMQRTLLPSLLRAFPHAKFIVSTHSPLIVTSVEDSYVYALRYNQSKKINSFLLNFNTEVKNAVDVLDEVLGVSTTLPAWAVGKLAAILQKHTDSDPTIESLAELRSELDAAGLGRLFPQAIGEIAEARK</sequence>